<dbReference type="InterPro" id="IPR029069">
    <property type="entry name" value="HotDog_dom_sf"/>
</dbReference>
<evidence type="ECO:0000313" key="1">
    <source>
        <dbReference type="EMBL" id="MBI4596371.1"/>
    </source>
</evidence>
<dbReference type="EMBL" id="JACQWF010000370">
    <property type="protein sequence ID" value="MBI4596371.1"/>
    <property type="molecule type" value="Genomic_DNA"/>
</dbReference>
<dbReference type="AlphaFoldDB" id="A0A933LRG9"/>
<evidence type="ECO:0000313" key="2">
    <source>
        <dbReference type="Proteomes" id="UP000772181"/>
    </source>
</evidence>
<sequence>MALVKTIIVGEEIPSLSKTAYIIENPKALNPIHSDDFARAHGMRGALVPGSTLLSYVLEMLYNHFKERWIYHGRIKAAFIGGGAVNGDLVTARGLVTAVEPEAAGTRIKLNVWMENRADQQEGYKIIVGEASCLQ</sequence>
<dbReference type="CDD" id="cd03441">
    <property type="entry name" value="R_hydratase_like"/>
    <property type="match status" value="1"/>
</dbReference>
<proteinExistence type="predicted"/>
<dbReference type="SUPFAM" id="SSF54637">
    <property type="entry name" value="Thioesterase/thiol ester dehydrase-isomerase"/>
    <property type="match status" value="1"/>
</dbReference>
<comment type="caution">
    <text evidence="1">The sequence shown here is derived from an EMBL/GenBank/DDBJ whole genome shotgun (WGS) entry which is preliminary data.</text>
</comment>
<name>A0A933LRG9_UNCTE</name>
<organism evidence="1 2">
    <name type="scientific">Tectimicrobiota bacterium</name>
    <dbReference type="NCBI Taxonomy" id="2528274"/>
    <lineage>
        <taxon>Bacteria</taxon>
        <taxon>Pseudomonadati</taxon>
        <taxon>Nitrospinota/Tectimicrobiota group</taxon>
        <taxon>Candidatus Tectimicrobiota</taxon>
    </lineage>
</organism>
<dbReference type="Proteomes" id="UP000772181">
    <property type="component" value="Unassembled WGS sequence"/>
</dbReference>
<dbReference type="Gene3D" id="3.10.129.10">
    <property type="entry name" value="Hotdog Thioesterase"/>
    <property type="match status" value="1"/>
</dbReference>
<protein>
    <submittedName>
        <fullName evidence="1">MaoC family dehydratase</fullName>
    </submittedName>
</protein>
<gene>
    <name evidence="1" type="ORF">HY730_08355</name>
</gene>
<accession>A0A933LRG9</accession>
<reference evidence="1" key="1">
    <citation type="submission" date="2020-07" db="EMBL/GenBank/DDBJ databases">
        <title>Huge and variable diversity of episymbiotic CPR bacteria and DPANN archaea in groundwater ecosystems.</title>
        <authorList>
            <person name="He C.Y."/>
            <person name="Keren R."/>
            <person name="Whittaker M."/>
            <person name="Farag I.F."/>
            <person name="Doudna J."/>
            <person name="Cate J.H.D."/>
            <person name="Banfield J.F."/>
        </authorList>
    </citation>
    <scope>NUCLEOTIDE SEQUENCE</scope>
    <source>
        <strain evidence="1">NC_groundwater_1482_Ag_S-0.65um_47_24</strain>
    </source>
</reference>